<gene>
    <name evidence="2" type="ORF">AWC38_SpisGene21037</name>
</gene>
<sequence>MTMAMATDDDDDDDNEDDNDTDNDNDNDKDVGDGDGDDDNYSDDFFNLLIFPKNASDILDHRKVVAFAFAFDHFALIGSPIVLQFKACKVYQ</sequence>
<evidence type="ECO:0000256" key="1">
    <source>
        <dbReference type="SAM" id="MobiDB-lite"/>
    </source>
</evidence>
<dbReference type="EMBL" id="LSMT01000730">
    <property type="protein sequence ID" value="PFX14783.1"/>
    <property type="molecule type" value="Genomic_DNA"/>
</dbReference>
<accession>A0A2B4RD93</accession>
<feature type="compositionally biased region" description="Acidic residues" evidence="1">
    <location>
        <begin position="7"/>
        <end position="25"/>
    </location>
</feature>
<protein>
    <submittedName>
        <fullName evidence="2">Uncharacterized protein</fullName>
    </submittedName>
</protein>
<dbReference type="AlphaFoldDB" id="A0A2B4RD93"/>
<evidence type="ECO:0000313" key="3">
    <source>
        <dbReference type="Proteomes" id="UP000225706"/>
    </source>
</evidence>
<reference evidence="3" key="1">
    <citation type="journal article" date="2017" name="bioRxiv">
        <title>Comparative analysis of the genomes of Stylophora pistillata and Acropora digitifera provides evidence for extensive differences between species of corals.</title>
        <authorList>
            <person name="Voolstra C.R."/>
            <person name="Li Y."/>
            <person name="Liew Y.J."/>
            <person name="Baumgarten S."/>
            <person name="Zoccola D."/>
            <person name="Flot J.-F."/>
            <person name="Tambutte S."/>
            <person name="Allemand D."/>
            <person name="Aranda M."/>
        </authorList>
    </citation>
    <scope>NUCLEOTIDE SEQUENCE [LARGE SCALE GENOMIC DNA]</scope>
</reference>
<name>A0A2B4RD93_STYPI</name>
<proteinExistence type="predicted"/>
<keyword evidence="3" id="KW-1185">Reference proteome</keyword>
<dbReference type="Proteomes" id="UP000225706">
    <property type="component" value="Unassembled WGS sequence"/>
</dbReference>
<evidence type="ECO:0000313" key="2">
    <source>
        <dbReference type="EMBL" id="PFX14783.1"/>
    </source>
</evidence>
<comment type="caution">
    <text evidence="2">The sequence shown here is derived from an EMBL/GenBank/DDBJ whole genome shotgun (WGS) entry which is preliminary data.</text>
</comment>
<feature type="region of interest" description="Disordered" evidence="1">
    <location>
        <begin position="1"/>
        <end position="38"/>
    </location>
</feature>
<organism evidence="2 3">
    <name type="scientific">Stylophora pistillata</name>
    <name type="common">Smooth cauliflower coral</name>
    <dbReference type="NCBI Taxonomy" id="50429"/>
    <lineage>
        <taxon>Eukaryota</taxon>
        <taxon>Metazoa</taxon>
        <taxon>Cnidaria</taxon>
        <taxon>Anthozoa</taxon>
        <taxon>Hexacorallia</taxon>
        <taxon>Scleractinia</taxon>
        <taxon>Astrocoeniina</taxon>
        <taxon>Pocilloporidae</taxon>
        <taxon>Stylophora</taxon>
    </lineage>
</organism>